<dbReference type="OrthoDB" id="10665058at2759"/>
<evidence type="ECO:0000313" key="2">
    <source>
        <dbReference type="Proteomes" id="UP001163046"/>
    </source>
</evidence>
<organism evidence="1 2">
    <name type="scientific">Desmophyllum pertusum</name>
    <dbReference type="NCBI Taxonomy" id="174260"/>
    <lineage>
        <taxon>Eukaryota</taxon>
        <taxon>Metazoa</taxon>
        <taxon>Cnidaria</taxon>
        <taxon>Anthozoa</taxon>
        <taxon>Hexacorallia</taxon>
        <taxon>Scleractinia</taxon>
        <taxon>Caryophylliina</taxon>
        <taxon>Caryophylliidae</taxon>
        <taxon>Desmophyllum</taxon>
    </lineage>
</organism>
<evidence type="ECO:0000313" key="1">
    <source>
        <dbReference type="EMBL" id="KAJ7349509.1"/>
    </source>
</evidence>
<keyword evidence="2" id="KW-1185">Reference proteome</keyword>
<dbReference type="AlphaFoldDB" id="A0A9X0CHJ2"/>
<comment type="caution">
    <text evidence="1">The sequence shown here is derived from an EMBL/GenBank/DDBJ whole genome shotgun (WGS) entry which is preliminary data.</text>
</comment>
<gene>
    <name evidence="1" type="ORF">OS493_038920</name>
</gene>
<reference evidence="1" key="1">
    <citation type="submission" date="2023-01" db="EMBL/GenBank/DDBJ databases">
        <title>Genome assembly of the deep-sea coral Lophelia pertusa.</title>
        <authorList>
            <person name="Herrera S."/>
            <person name="Cordes E."/>
        </authorList>
    </citation>
    <scope>NUCLEOTIDE SEQUENCE</scope>
    <source>
        <strain evidence="1">USNM1676648</strain>
        <tissue evidence="1">Polyp</tissue>
    </source>
</reference>
<proteinExistence type="predicted"/>
<accession>A0A9X0CHJ2</accession>
<dbReference type="EMBL" id="MU827434">
    <property type="protein sequence ID" value="KAJ7349509.1"/>
    <property type="molecule type" value="Genomic_DNA"/>
</dbReference>
<name>A0A9X0CHJ2_9CNID</name>
<dbReference type="Proteomes" id="UP001163046">
    <property type="component" value="Unassembled WGS sequence"/>
</dbReference>
<sequence length="139" mass="16637">MDVSAITNIDQRNHRRSSECMAAYKALESKNEDSDDIDYVRAFAALDELKLARLKPFFKEQFLQDDTLCFMNSEEELRNFLIKAFKFSRFWFSKYHKRAETLDAPGFETPQSKKMYNLEKLQSPRTWRNKKRRKVVHLT</sequence>
<protein>
    <submittedName>
        <fullName evidence="1">Uncharacterized protein</fullName>
    </submittedName>
</protein>